<evidence type="ECO:0000256" key="3">
    <source>
        <dbReference type="PIRSR" id="PIRSR605511-2"/>
    </source>
</evidence>
<dbReference type="GO" id="GO:0019853">
    <property type="term" value="P:L-ascorbic acid biosynthetic process"/>
    <property type="evidence" value="ECO:0007669"/>
    <property type="project" value="TreeGrafter"/>
</dbReference>
<dbReference type="AlphaFoldDB" id="A0AAD3ZY79"/>
<dbReference type="InterPro" id="IPR005511">
    <property type="entry name" value="SMP-30"/>
</dbReference>
<dbReference type="InterPro" id="IPR011042">
    <property type="entry name" value="6-blade_b-propeller_TolB-like"/>
</dbReference>
<dbReference type="Gene3D" id="2.120.10.30">
    <property type="entry name" value="TolB, C-terminal domain"/>
    <property type="match status" value="1"/>
</dbReference>
<evidence type="ECO:0000256" key="1">
    <source>
        <dbReference type="ARBA" id="ARBA00008853"/>
    </source>
</evidence>
<dbReference type="EMBL" id="WAAQ01000002">
    <property type="protein sequence ID" value="KAB1883889.1"/>
    <property type="molecule type" value="Genomic_DNA"/>
</dbReference>
<evidence type="ECO:0000259" key="4">
    <source>
        <dbReference type="Pfam" id="PF08450"/>
    </source>
</evidence>
<comment type="similarity">
    <text evidence="1">Belongs to the SMP-30/CGR1 family.</text>
</comment>
<evidence type="ECO:0000313" key="5">
    <source>
        <dbReference type="EMBL" id="KAB1883889.1"/>
    </source>
</evidence>
<reference evidence="5 6" key="1">
    <citation type="submission" date="2019-09" db="EMBL/GenBank/DDBJ databases">
        <title>Whole genome sequencing of Microbacterium maritypicum.</title>
        <authorList>
            <person name="Lenchi N."/>
        </authorList>
    </citation>
    <scope>NUCLEOTIDE SEQUENCE [LARGE SCALE GENOMIC DNA]</scope>
    <source>
        <strain evidence="5 6">DSM 12512</strain>
    </source>
</reference>
<dbReference type="PROSITE" id="PS51257">
    <property type="entry name" value="PROKAR_LIPOPROTEIN"/>
    <property type="match status" value="1"/>
</dbReference>
<dbReference type="PANTHER" id="PTHR10907">
    <property type="entry name" value="REGUCALCIN"/>
    <property type="match status" value="1"/>
</dbReference>
<dbReference type="GO" id="GO:0004341">
    <property type="term" value="F:gluconolactonase activity"/>
    <property type="evidence" value="ECO:0007669"/>
    <property type="project" value="TreeGrafter"/>
</dbReference>
<feature type="binding site" evidence="3">
    <location>
        <position position="70"/>
    </location>
    <ligand>
        <name>a divalent metal cation</name>
        <dbReference type="ChEBI" id="CHEBI:60240"/>
    </ligand>
</feature>
<feature type="active site" description="Proton donor/acceptor" evidence="2">
    <location>
        <position position="251"/>
    </location>
</feature>
<dbReference type="Proteomes" id="UP000436027">
    <property type="component" value="Unassembled WGS sequence"/>
</dbReference>
<dbReference type="InterPro" id="IPR013658">
    <property type="entry name" value="SGL"/>
</dbReference>
<dbReference type="PRINTS" id="PR01790">
    <property type="entry name" value="SMP30FAMILY"/>
</dbReference>
<feature type="domain" description="SMP-30/Gluconolactonase/LRE-like region" evidence="4">
    <location>
        <begin position="69"/>
        <end position="306"/>
    </location>
</feature>
<evidence type="ECO:0000313" key="6">
    <source>
        <dbReference type="Proteomes" id="UP000436027"/>
    </source>
</evidence>
<sequence>MGIKPWSVGAISCFPASSSCVHISRKCYAYCEIVCHITVTSYQRRMTRMPHTQTSRRVEILSDARYVQAESPRWDGRDGSLAWIDMATGSLHRGRIEDGRVVPETAVVVGAQIGAPIPLAQPGAGWLVGVDRRVVHVGDDGVVSPLTGDIAGVGDYMNDGGGDPSGRFWVGSQSMPRDPHCTLWSIGPDGEPTARLDGVTVSNGLAFDRSGSTLYYIDTLPHRSIEAFDVAPDGELSNRRTLCRVEGGNPDGMAIDLDGMLWVAVWDASEVRRYSPAGELVETISLPAKRPTAVALVDRLLVITTASIGLSDPTDADGALLGVRVDVGGAPAFPWGGGAPIVASAGSVEEVAS</sequence>
<proteinExistence type="inferred from homology"/>
<evidence type="ECO:0000256" key="2">
    <source>
        <dbReference type="PIRSR" id="PIRSR605511-1"/>
    </source>
</evidence>
<keyword evidence="3" id="KW-0862">Zinc</keyword>
<dbReference type="GO" id="GO:0005509">
    <property type="term" value="F:calcium ion binding"/>
    <property type="evidence" value="ECO:0007669"/>
    <property type="project" value="TreeGrafter"/>
</dbReference>
<accession>A0AAD3ZY79</accession>
<feature type="binding site" evidence="3">
    <location>
        <position position="203"/>
    </location>
    <ligand>
        <name>a divalent metal cation</name>
        <dbReference type="ChEBI" id="CHEBI:60240"/>
    </ligand>
</feature>
<dbReference type="PANTHER" id="PTHR10907:SF47">
    <property type="entry name" value="REGUCALCIN"/>
    <property type="match status" value="1"/>
</dbReference>
<protein>
    <submittedName>
        <fullName evidence="5">SMP-30/gluconolactonase/LRE family protein</fullName>
    </submittedName>
</protein>
<name>A0AAD3ZY79_MICMQ</name>
<gene>
    <name evidence="5" type="ORF">F6W70_15005</name>
</gene>
<comment type="caution">
    <text evidence="5">The sequence shown here is derived from an EMBL/GenBank/DDBJ whole genome shotgun (WGS) entry which is preliminary data.</text>
</comment>
<feature type="binding site" evidence="3">
    <location>
        <position position="251"/>
    </location>
    <ligand>
        <name>a divalent metal cation</name>
        <dbReference type="ChEBI" id="CHEBI:60240"/>
    </ligand>
</feature>
<organism evidence="5 6">
    <name type="scientific">Microbacterium maritypicum</name>
    <name type="common">Microbacterium liquefaciens</name>
    <dbReference type="NCBI Taxonomy" id="33918"/>
    <lineage>
        <taxon>Bacteria</taxon>
        <taxon>Bacillati</taxon>
        <taxon>Actinomycetota</taxon>
        <taxon>Actinomycetes</taxon>
        <taxon>Micrococcales</taxon>
        <taxon>Microbacteriaceae</taxon>
        <taxon>Microbacterium</taxon>
    </lineage>
</organism>
<dbReference type="Pfam" id="PF08450">
    <property type="entry name" value="SGL"/>
    <property type="match status" value="1"/>
</dbReference>
<keyword evidence="3" id="KW-0479">Metal-binding</keyword>
<feature type="binding site" evidence="3">
    <location>
        <position position="158"/>
    </location>
    <ligand>
        <name>substrate</name>
    </ligand>
</feature>
<comment type="cofactor">
    <cofactor evidence="3">
        <name>Zn(2+)</name>
        <dbReference type="ChEBI" id="CHEBI:29105"/>
    </cofactor>
    <text evidence="3">Binds 1 divalent metal cation per subunit.</text>
</comment>
<dbReference type="SUPFAM" id="SSF63829">
    <property type="entry name" value="Calcium-dependent phosphotriesterase"/>
    <property type="match status" value="1"/>
</dbReference>